<feature type="compositionally biased region" description="Basic and acidic residues" evidence="7">
    <location>
        <begin position="132"/>
        <end position="147"/>
    </location>
</feature>
<evidence type="ECO:0000256" key="2">
    <source>
        <dbReference type="ARBA" id="ARBA00010900"/>
    </source>
</evidence>
<dbReference type="GO" id="GO:0071008">
    <property type="term" value="C:U2-type post-mRNA release spliceosomal complex"/>
    <property type="evidence" value="ECO:0007669"/>
    <property type="project" value="TreeGrafter"/>
</dbReference>
<comment type="subcellular location">
    <subcellularLocation>
        <location evidence="1">Nucleus</location>
    </subcellularLocation>
</comment>
<comment type="similarity">
    <text evidence="2">Belongs to the TFP11/STIP family.</text>
</comment>
<dbReference type="PROSITE" id="PS50174">
    <property type="entry name" value="G_PATCH"/>
    <property type="match status" value="1"/>
</dbReference>
<dbReference type="OrthoDB" id="4822at2759"/>
<dbReference type="EMBL" id="LAEV01001856">
    <property type="protein sequence ID" value="KKA27232.1"/>
    <property type="molecule type" value="Genomic_DNA"/>
</dbReference>
<feature type="compositionally biased region" description="Acidic residues" evidence="7">
    <location>
        <begin position="17"/>
        <end position="27"/>
    </location>
</feature>
<keyword evidence="10" id="KW-1185">Reference proteome</keyword>
<dbReference type="Pfam" id="PF12457">
    <property type="entry name" value="TIP_N"/>
    <property type="match status" value="1"/>
</dbReference>
<feature type="compositionally biased region" description="Polar residues" evidence="7">
    <location>
        <begin position="148"/>
        <end position="158"/>
    </location>
</feature>
<sequence length="835" mass="92706">MYGAPMFQKASKADAYSDSEAESEENEAGGFDGGEFQPRKRRRMGKESAALGIFGDDSDDEDTRRPGQRWKQKTLRTQGMAFVSGGQCDDEYSEGSVDDQEDDREEDDEDEENDQNTSGFMRGGLGFSKASNDSKDDSDKEGGKEYDTFNTPSFTPASFKSGYRYKSKINSKSNLPKPKPAPDSNLPFGKGFVPSSAYAPVLRDDLPEDTPQAPAVPKSSAFSSGRKSKIGNSFAQRMMAKMGYVEGKGLGKESQGRNVVIEANLRPQGVGLGAVKEKSEQERKEERRQAALRGEKLEDDSENEEKKRRRGNKKMAATAALGRSSGSGMSTPRSKPKAKFLTAEDLRKTAPGLHIPTAFAPILDMTGPGEKTLTSTAGLMSGSFTPAAAPETPEVVAKRRLIKRAHADLAAFSEEWNTLVERKAWADKQLEEHERAMATLTLDLDRYVEFARIVQEELPQVCGWDDSLACLHKAASTGVLGDDMADVIVATIYPLMRDADWEPLLRPTRFATELLPLRDVLLPDNSDAVEKAGDSFDQSSTLGFQAGGGVYRRHHKATTAYESLMYKLWLPRVLATVRSWDAYDVSSMMALVDAWEPLLPGFVKGQFMAEIVRHLDTTLSDWNPQKLQKLQSSRSEKTTNPDSMKSQHSALPHVWLFPWLPLLPPYHLDPRGSGLVADVKRKFRRLIGAWDFSRGLVPGLDAWKAVLGKEWTSLVVGHVLPSMGRFLRSNFRVDPADQEPHLAALRGVMQWQKVLGAAALGQVVATQVFPLWHAKLDEWLAVDEVNLTEVADWFEWWDGSVYPAKVRAVKEVQEEFERGLSRMERGIDETLTKPV</sequence>
<feature type="compositionally biased region" description="Polar residues" evidence="7">
    <location>
        <begin position="324"/>
        <end position="333"/>
    </location>
</feature>
<keyword evidence="3" id="KW-0507">mRNA processing</keyword>
<dbReference type="Pfam" id="PF07842">
    <property type="entry name" value="GCFC"/>
    <property type="match status" value="1"/>
</dbReference>
<name>A0A0F4Z9N0_9PEZI</name>
<accession>A0A0F4Z9N0</accession>
<organism evidence="9 10">
    <name type="scientific">Thielaviopsis punctulata</name>
    <dbReference type="NCBI Taxonomy" id="72032"/>
    <lineage>
        <taxon>Eukaryota</taxon>
        <taxon>Fungi</taxon>
        <taxon>Dikarya</taxon>
        <taxon>Ascomycota</taxon>
        <taxon>Pezizomycotina</taxon>
        <taxon>Sordariomycetes</taxon>
        <taxon>Hypocreomycetidae</taxon>
        <taxon>Microascales</taxon>
        <taxon>Ceratocystidaceae</taxon>
        <taxon>Thielaviopsis</taxon>
    </lineage>
</organism>
<evidence type="ECO:0000256" key="4">
    <source>
        <dbReference type="ARBA" id="ARBA00022728"/>
    </source>
</evidence>
<dbReference type="AlphaFoldDB" id="A0A0F4Z9N0"/>
<evidence type="ECO:0000313" key="10">
    <source>
        <dbReference type="Proteomes" id="UP000033483"/>
    </source>
</evidence>
<dbReference type="Pfam" id="PF01585">
    <property type="entry name" value="G-patch"/>
    <property type="match status" value="1"/>
</dbReference>
<keyword evidence="6" id="KW-0539">Nucleus</keyword>
<dbReference type="PANTHER" id="PTHR23329:SF1">
    <property type="entry name" value="TUFTELIN-INTERACTING PROTEIN 11"/>
    <property type="match status" value="1"/>
</dbReference>
<feature type="region of interest" description="Disordered" evidence="7">
    <location>
        <begin position="1"/>
        <end position="228"/>
    </location>
</feature>
<evidence type="ECO:0000256" key="6">
    <source>
        <dbReference type="ARBA" id="ARBA00023242"/>
    </source>
</evidence>
<dbReference type="GO" id="GO:0003676">
    <property type="term" value="F:nucleic acid binding"/>
    <property type="evidence" value="ECO:0007669"/>
    <property type="project" value="InterPro"/>
</dbReference>
<evidence type="ECO:0000256" key="7">
    <source>
        <dbReference type="SAM" id="MobiDB-lite"/>
    </source>
</evidence>
<comment type="caution">
    <text evidence="9">The sequence shown here is derived from an EMBL/GenBank/DDBJ whole genome shotgun (WGS) entry which is preliminary data.</text>
</comment>
<evidence type="ECO:0000256" key="3">
    <source>
        <dbReference type="ARBA" id="ARBA00022664"/>
    </source>
</evidence>
<dbReference type="InterPro" id="IPR022783">
    <property type="entry name" value="GCFC_dom"/>
</dbReference>
<dbReference type="Proteomes" id="UP000033483">
    <property type="component" value="Unassembled WGS sequence"/>
</dbReference>
<dbReference type="InterPro" id="IPR022159">
    <property type="entry name" value="STIP/TFIP11_N"/>
</dbReference>
<feature type="region of interest" description="Disordered" evidence="7">
    <location>
        <begin position="248"/>
        <end position="335"/>
    </location>
</feature>
<keyword evidence="4" id="KW-0747">Spliceosome</keyword>
<evidence type="ECO:0000256" key="1">
    <source>
        <dbReference type="ARBA" id="ARBA00004123"/>
    </source>
</evidence>
<feature type="region of interest" description="Disordered" evidence="7">
    <location>
        <begin position="626"/>
        <end position="646"/>
    </location>
</feature>
<dbReference type="PANTHER" id="PTHR23329">
    <property type="entry name" value="TUFTELIN-INTERACTING PROTEIN 11-RELATED"/>
    <property type="match status" value="1"/>
</dbReference>
<protein>
    <recommendedName>
        <fullName evidence="8">G-patch domain-containing protein</fullName>
    </recommendedName>
</protein>
<keyword evidence="5" id="KW-0508">mRNA splicing</keyword>
<evidence type="ECO:0000259" key="8">
    <source>
        <dbReference type="PROSITE" id="PS50174"/>
    </source>
</evidence>
<feature type="compositionally biased region" description="Acidic residues" evidence="7">
    <location>
        <begin position="88"/>
        <end position="114"/>
    </location>
</feature>
<gene>
    <name evidence="9" type="ORF">TD95_004734</name>
</gene>
<proteinExistence type="inferred from homology"/>
<dbReference type="GO" id="GO:0000390">
    <property type="term" value="P:spliceosomal complex disassembly"/>
    <property type="evidence" value="ECO:0007669"/>
    <property type="project" value="InterPro"/>
</dbReference>
<feature type="compositionally biased region" description="Basic and acidic residues" evidence="7">
    <location>
        <begin position="275"/>
        <end position="296"/>
    </location>
</feature>
<dbReference type="InterPro" id="IPR045211">
    <property type="entry name" value="TFP11/STIP/Ntr1"/>
</dbReference>
<evidence type="ECO:0000313" key="9">
    <source>
        <dbReference type="EMBL" id="KKA27232.1"/>
    </source>
</evidence>
<dbReference type="SMART" id="SM00443">
    <property type="entry name" value="G_patch"/>
    <property type="match status" value="1"/>
</dbReference>
<feature type="domain" description="G-patch" evidence="8">
    <location>
        <begin position="231"/>
        <end position="277"/>
    </location>
</feature>
<evidence type="ECO:0000256" key="5">
    <source>
        <dbReference type="ARBA" id="ARBA00023187"/>
    </source>
</evidence>
<reference evidence="9 10" key="1">
    <citation type="submission" date="2015-03" db="EMBL/GenBank/DDBJ databases">
        <authorList>
            <person name="Radwan O."/>
            <person name="Al-Naeli F.A."/>
            <person name="Rendon G.A."/>
            <person name="Fields C."/>
        </authorList>
    </citation>
    <scope>NUCLEOTIDE SEQUENCE [LARGE SCALE GENOMIC DNA]</scope>
    <source>
        <strain evidence="9">CR-DP1</strain>
    </source>
</reference>
<dbReference type="InterPro" id="IPR000467">
    <property type="entry name" value="G_patch_dom"/>
</dbReference>